<evidence type="ECO:0000256" key="1">
    <source>
        <dbReference type="SAM" id="MobiDB-lite"/>
    </source>
</evidence>
<proteinExistence type="predicted"/>
<keyword evidence="2" id="KW-1133">Transmembrane helix</keyword>
<keyword evidence="2" id="KW-0812">Transmembrane</keyword>
<dbReference type="VEuPathDB" id="FungiDB:PV06_08780"/>
<evidence type="ECO:0008006" key="5">
    <source>
        <dbReference type="Google" id="ProtNLM"/>
    </source>
</evidence>
<dbReference type="Proteomes" id="UP000053342">
    <property type="component" value="Unassembled WGS sequence"/>
</dbReference>
<reference evidence="3 4" key="1">
    <citation type="submission" date="2015-01" db="EMBL/GenBank/DDBJ databases">
        <title>The Genome Sequence of Exophiala oligosperma CBS72588.</title>
        <authorList>
            <consortium name="The Broad Institute Genomics Platform"/>
            <person name="Cuomo C."/>
            <person name="de Hoog S."/>
            <person name="Gorbushina A."/>
            <person name="Stielow B."/>
            <person name="Teixiera M."/>
            <person name="Abouelleil A."/>
            <person name="Chapman S.B."/>
            <person name="Priest M."/>
            <person name="Young S.K."/>
            <person name="Wortman J."/>
            <person name="Nusbaum C."/>
            <person name="Birren B."/>
        </authorList>
    </citation>
    <scope>NUCLEOTIDE SEQUENCE [LARGE SCALE GENOMIC DNA]</scope>
    <source>
        <strain evidence="3 4">CBS 72588</strain>
    </source>
</reference>
<dbReference type="GO" id="GO:0033617">
    <property type="term" value="P:mitochondrial respiratory chain complex IV assembly"/>
    <property type="evidence" value="ECO:0007669"/>
    <property type="project" value="TreeGrafter"/>
</dbReference>
<protein>
    <recommendedName>
        <fullName evidence="5">Alpha-1,3-mannosyltransferase</fullName>
    </recommendedName>
</protein>
<keyword evidence="4" id="KW-1185">Reference proteome</keyword>
<dbReference type="GO" id="GO:0005759">
    <property type="term" value="C:mitochondrial matrix"/>
    <property type="evidence" value="ECO:0007669"/>
    <property type="project" value="TreeGrafter"/>
</dbReference>
<dbReference type="PANTHER" id="PTHR40020">
    <property type="entry name" value="CYTOCHROME C OXIDASE ASSEMBLY FACTOR 2"/>
    <property type="match status" value="1"/>
</dbReference>
<evidence type="ECO:0000313" key="3">
    <source>
        <dbReference type="EMBL" id="KIW38961.1"/>
    </source>
</evidence>
<name>A0A0D2AFM9_9EURO</name>
<dbReference type="EMBL" id="KN847340">
    <property type="protein sequence ID" value="KIW38961.1"/>
    <property type="molecule type" value="Genomic_DNA"/>
</dbReference>
<gene>
    <name evidence="3" type="ORF">PV06_08780</name>
</gene>
<organism evidence="3 4">
    <name type="scientific">Exophiala oligosperma</name>
    <dbReference type="NCBI Taxonomy" id="215243"/>
    <lineage>
        <taxon>Eukaryota</taxon>
        <taxon>Fungi</taxon>
        <taxon>Dikarya</taxon>
        <taxon>Ascomycota</taxon>
        <taxon>Pezizomycotina</taxon>
        <taxon>Eurotiomycetes</taxon>
        <taxon>Chaetothyriomycetidae</taxon>
        <taxon>Chaetothyriales</taxon>
        <taxon>Herpotrichiellaceae</taxon>
        <taxon>Exophiala</taxon>
    </lineage>
</organism>
<dbReference type="HOGENOM" id="CLU_122923_0_0_1"/>
<feature type="compositionally biased region" description="Polar residues" evidence="1">
    <location>
        <begin position="65"/>
        <end position="85"/>
    </location>
</feature>
<dbReference type="OrthoDB" id="5410040at2759"/>
<accession>A0A0D2AFM9</accession>
<evidence type="ECO:0000313" key="4">
    <source>
        <dbReference type="Proteomes" id="UP000053342"/>
    </source>
</evidence>
<dbReference type="GeneID" id="27360854"/>
<keyword evidence="2" id="KW-0472">Membrane</keyword>
<feature type="transmembrane region" description="Helical" evidence="2">
    <location>
        <begin position="12"/>
        <end position="33"/>
    </location>
</feature>
<feature type="region of interest" description="Disordered" evidence="1">
    <location>
        <begin position="51"/>
        <end position="97"/>
    </location>
</feature>
<dbReference type="AlphaFoldDB" id="A0A0D2AFM9"/>
<evidence type="ECO:0000256" key="2">
    <source>
        <dbReference type="SAM" id="Phobius"/>
    </source>
</evidence>
<dbReference type="RefSeq" id="XP_016259177.1">
    <property type="nucleotide sequence ID" value="XM_016410155.1"/>
</dbReference>
<sequence length="155" mass="17305">MPPHLHPRSTATSTLFAGTLLASFVVVGIPHLFPCPRPRRGYADTEIQFDEDGKPVRRVRRQQVTGQPAPSADQISDLKSTTIQAQPRAARKGLADHKNLEEEAALFRELQREAEILEKADREARECPVPKPTGMLGRLLGFEDKTVVTVMDQKR</sequence>
<dbReference type="PANTHER" id="PTHR40020:SF1">
    <property type="entry name" value="CYTOCHROME C OXIDASE ASSEMBLY FACTOR 2"/>
    <property type="match status" value="1"/>
</dbReference>